<name>A0A2R5ES44_9BACL</name>
<gene>
    <name evidence="2" type="ORF">PAT3040_00717</name>
</gene>
<proteinExistence type="predicted"/>
<dbReference type="InterPro" id="IPR010093">
    <property type="entry name" value="SinI_DNA-bd"/>
</dbReference>
<dbReference type="Proteomes" id="UP000245202">
    <property type="component" value="Unassembled WGS sequence"/>
</dbReference>
<dbReference type="GO" id="GO:0003677">
    <property type="term" value="F:DNA binding"/>
    <property type="evidence" value="ECO:0007669"/>
    <property type="project" value="InterPro"/>
</dbReference>
<dbReference type="NCBIfam" id="TIGR01764">
    <property type="entry name" value="excise"/>
    <property type="match status" value="1"/>
</dbReference>
<feature type="domain" description="Helix-turn-helix" evidence="1">
    <location>
        <begin position="11"/>
        <end position="60"/>
    </location>
</feature>
<accession>A0A2R5ES44</accession>
<dbReference type="SUPFAM" id="SSF46955">
    <property type="entry name" value="Putative DNA-binding domain"/>
    <property type="match status" value="1"/>
</dbReference>
<dbReference type="RefSeq" id="WP_108991542.1">
    <property type="nucleotide sequence ID" value="NZ_BDQX01000036.1"/>
</dbReference>
<keyword evidence="3" id="KW-1185">Reference proteome</keyword>
<dbReference type="EMBL" id="BDQX01000036">
    <property type="protein sequence ID" value="GBG06204.1"/>
    <property type="molecule type" value="Genomic_DNA"/>
</dbReference>
<evidence type="ECO:0000313" key="2">
    <source>
        <dbReference type="EMBL" id="GBG06204.1"/>
    </source>
</evidence>
<dbReference type="InterPro" id="IPR009061">
    <property type="entry name" value="DNA-bd_dom_put_sf"/>
</dbReference>
<dbReference type="InterPro" id="IPR041657">
    <property type="entry name" value="HTH_17"/>
</dbReference>
<evidence type="ECO:0000313" key="3">
    <source>
        <dbReference type="Proteomes" id="UP000245202"/>
    </source>
</evidence>
<organism evidence="2 3">
    <name type="scientific">Paenibacillus agaridevorans</name>
    <dbReference type="NCBI Taxonomy" id="171404"/>
    <lineage>
        <taxon>Bacteria</taxon>
        <taxon>Bacillati</taxon>
        <taxon>Bacillota</taxon>
        <taxon>Bacilli</taxon>
        <taxon>Bacillales</taxon>
        <taxon>Paenibacillaceae</taxon>
        <taxon>Paenibacillus</taxon>
    </lineage>
</organism>
<sequence length="67" mass="7897">MDDMKTYLGRLYSADEVAKLLSIDMNTCYKWLREGRIKGMKLADSLWRVREADLKLFVEQAIEVGRR</sequence>
<protein>
    <submittedName>
        <fullName evidence="2">Putative excisionase</fullName>
    </submittedName>
</protein>
<evidence type="ECO:0000259" key="1">
    <source>
        <dbReference type="Pfam" id="PF12728"/>
    </source>
</evidence>
<dbReference type="AlphaFoldDB" id="A0A2R5ES44"/>
<comment type="caution">
    <text evidence="2">The sequence shown here is derived from an EMBL/GenBank/DDBJ whole genome shotgun (WGS) entry which is preliminary data.</text>
</comment>
<dbReference type="Pfam" id="PF12728">
    <property type="entry name" value="HTH_17"/>
    <property type="match status" value="1"/>
</dbReference>
<reference evidence="2 3" key="1">
    <citation type="submission" date="2017-08" db="EMBL/GenBank/DDBJ databases">
        <title>Substantial Increase in Enzyme Production by Combined Drug-Resistance Mutations in Paenibacillus agaridevorans.</title>
        <authorList>
            <person name="Tanaka Y."/>
            <person name="Funane K."/>
            <person name="Hosaka T."/>
            <person name="Shiwa Y."/>
            <person name="Fujita N."/>
            <person name="Miyazaki T."/>
            <person name="Yoshikawa H."/>
            <person name="Murakami K."/>
            <person name="Kasahara K."/>
            <person name="Inaoka T."/>
            <person name="Hiraga Y."/>
            <person name="Ochi K."/>
        </authorList>
    </citation>
    <scope>NUCLEOTIDE SEQUENCE [LARGE SCALE GENOMIC DNA]</scope>
    <source>
        <strain evidence="2 3">T-3040</strain>
    </source>
</reference>